<comment type="caution">
    <text evidence="2">The sequence shown here is derived from an EMBL/GenBank/DDBJ whole genome shotgun (WGS) entry which is preliminary data.</text>
</comment>
<dbReference type="Proteomes" id="UP000032309">
    <property type="component" value="Unassembled WGS sequence"/>
</dbReference>
<dbReference type="EMBL" id="BAFN01000001">
    <property type="protein sequence ID" value="GAN31859.1"/>
    <property type="molecule type" value="Genomic_DNA"/>
</dbReference>
<feature type="domain" description="Methyltransferase type 11" evidence="1">
    <location>
        <begin position="76"/>
        <end position="191"/>
    </location>
</feature>
<dbReference type="Pfam" id="PF08241">
    <property type="entry name" value="Methyltransf_11"/>
    <property type="match status" value="1"/>
</dbReference>
<reference evidence="3" key="1">
    <citation type="journal article" date="2015" name="Genome Announc.">
        <title>Draft Genome Sequence of an Anaerobic Ammonium-Oxidizing Bacterium, "Candidatus Brocadia sinica".</title>
        <authorList>
            <person name="Oshiki M."/>
            <person name="Shinyako-Hata K."/>
            <person name="Satoh H."/>
            <person name="Okabe S."/>
        </authorList>
    </citation>
    <scope>NUCLEOTIDE SEQUENCE [LARGE SCALE GENOMIC DNA]</scope>
    <source>
        <strain evidence="3">JPN1</strain>
    </source>
</reference>
<dbReference type="GO" id="GO:0008168">
    <property type="term" value="F:methyltransferase activity"/>
    <property type="evidence" value="ECO:0007669"/>
    <property type="project" value="UniProtKB-KW"/>
</dbReference>
<name>A0ABQ0JTV0_9BACT</name>
<gene>
    <name evidence="2" type="ORF">BROSI_A0363</name>
</gene>
<dbReference type="Gene3D" id="3.40.50.150">
    <property type="entry name" value="Vaccinia Virus protein VP39"/>
    <property type="match status" value="1"/>
</dbReference>
<accession>A0ABQ0JTV0</accession>
<keyword evidence="2" id="KW-0489">Methyltransferase</keyword>
<evidence type="ECO:0000313" key="2">
    <source>
        <dbReference type="EMBL" id="GAN31859.1"/>
    </source>
</evidence>
<protein>
    <submittedName>
        <fullName evidence="2">SAM-dependent methyltransferases</fullName>
    </submittedName>
</protein>
<keyword evidence="3" id="KW-1185">Reference proteome</keyword>
<proteinExistence type="predicted"/>
<evidence type="ECO:0000313" key="3">
    <source>
        <dbReference type="Proteomes" id="UP000032309"/>
    </source>
</evidence>
<evidence type="ECO:0000259" key="1">
    <source>
        <dbReference type="Pfam" id="PF08241"/>
    </source>
</evidence>
<dbReference type="InterPro" id="IPR013216">
    <property type="entry name" value="Methyltransf_11"/>
</dbReference>
<organism evidence="2 3">
    <name type="scientific">Candidatus Brocadia sinica JPN1</name>
    <dbReference type="NCBI Taxonomy" id="1197129"/>
    <lineage>
        <taxon>Bacteria</taxon>
        <taxon>Pseudomonadati</taxon>
        <taxon>Planctomycetota</taxon>
        <taxon>Candidatus Brocadiia</taxon>
        <taxon>Candidatus Brocadiales</taxon>
        <taxon>Candidatus Brocadiaceae</taxon>
        <taxon>Candidatus Brocadia</taxon>
    </lineage>
</organism>
<dbReference type="SUPFAM" id="SSF53335">
    <property type="entry name" value="S-adenosyl-L-methionine-dependent methyltransferases"/>
    <property type="match status" value="1"/>
</dbReference>
<sequence length="277" mass="32420">MKNVIKRFILRPIRKTLRRIYYFPIDTIDSLLGLRDELTPPREKIFVGAGDFKKIGQEFFQYFIELGELKSNERVLDVGCGIGRMAVPLTNYLDKRGAYEGFDIVADGINWCRKKITPKYPNFHFQLADVLNKSYNPKGKYKASEYKFPYQDESFDFLFLTSVFTHMLPQEVENYFSEIARLLKRNGRCLITFFLLNIESVKLMDAKSSTLYFKYGIEGCRTTNMSKPESAVAYEEKSIRSLYEKYKLTIVEPVRYGSWCGRKNFLSYQDIIIAVKK</sequence>
<dbReference type="PANTHER" id="PTHR43464">
    <property type="entry name" value="METHYLTRANSFERASE"/>
    <property type="match status" value="1"/>
</dbReference>
<keyword evidence="2" id="KW-0808">Transferase</keyword>
<dbReference type="CDD" id="cd02440">
    <property type="entry name" value="AdoMet_MTases"/>
    <property type="match status" value="1"/>
</dbReference>
<dbReference type="InterPro" id="IPR029063">
    <property type="entry name" value="SAM-dependent_MTases_sf"/>
</dbReference>
<dbReference type="GO" id="GO:0032259">
    <property type="term" value="P:methylation"/>
    <property type="evidence" value="ECO:0007669"/>
    <property type="project" value="UniProtKB-KW"/>
</dbReference>